<sequence>MNLKSTIIFRGTLNVTLSKLLNAHVQLSSVSVLPVLFIDFTMENLSSAFNPSVREKWAAIARHQGSIQGLRVLLRDPEWQAVASDPGYLWPLQDANALLSNH</sequence>
<keyword evidence="2" id="KW-1185">Reference proteome</keyword>
<gene>
    <name evidence="1" type="ORF">ILYODFUR_002259</name>
</gene>
<proteinExistence type="predicted"/>
<reference evidence="1 2" key="1">
    <citation type="submission" date="2021-06" db="EMBL/GenBank/DDBJ databases">
        <authorList>
            <person name="Palmer J.M."/>
        </authorList>
    </citation>
    <scope>NUCLEOTIDE SEQUENCE [LARGE SCALE GENOMIC DNA]</scope>
    <source>
        <strain evidence="2">if_2019</strain>
        <tissue evidence="1">Muscle</tissue>
    </source>
</reference>
<comment type="caution">
    <text evidence="1">The sequence shown here is derived from an EMBL/GenBank/DDBJ whole genome shotgun (WGS) entry which is preliminary data.</text>
</comment>
<protein>
    <submittedName>
        <fullName evidence="1">Uncharacterized protein</fullName>
    </submittedName>
</protein>
<evidence type="ECO:0000313" key="2">
    <source>
        <dbReference type="Proteomes" id="UP001482620"/>
    </source>
</evidence>
<dbReference type="EMBL" id="JAHRIQ010081202">
    <property type="protein sequence ID" value="MEQ2246726.1"/>
    <property type="molecule type" value="Genomic_DNA"/>
</dbReference>
<accession>A0ABV0UR61</accession>
<organism evidence="1 2">
    <name type="scientific">Ilyodon furcidens</name>
    <name type="common">goldbreast splitfin</name>
    <dbReference type="NCBI Taxonomy" id="33524"/>
    <lineage>
        <taxon>Eukaryota</taxon>
        <taxon>Metazoa</taxon>
        <taxon>Chordata</taxon>
        <taxon>Craniata</taxon>
        <taxon>Vertebrata</taxon>
        <taxon>Euteleostomi</taxon>
        <taxon>Actinopterygii</taxon>
        <taxon>Neopterygii</taxon>
        <taxon>Teleostei</taxon>
        <taxon>Neoteleostei</taxon>
        <taxon>Acanthomorphata</taxon>
        <taxon>Ovalentaria</taxon>
        <taxon>Atherinomorphae</taxon>
        <taxon>Cyprinodontiformes</taxon>
        <taxon>Goodeidae</taxon>
        <taxon>Ilyodon</taxon>
    </lineage>
</organism>
<name>A0ABV0UR61_9TELE</name>
<dbReference type="Proteomes" id="UP001482620">
    <property type="component" value="Unassembled WGS sequence"/>
</dbReference>
<evidence type="ECO:0000313" key="1">
    <source>
        <dbReference type="EMBL" id="MEQ2246726.1"/>
    </source>
</evidence>